<proteinExistence type="predicted"/>
<dbReference type="GO" id="GO:0005930">
    <property type="term" value="C:axoneme"/>
    <property type="evidence" value="ECO:0007669"/>
    <property type="project" value="UniProtKB-SubCell"/>
</dbReference>
<dbReference type="SMART" id="SM00368">
    <property type="entry name" value="LRR_RI"/>
    <property type="match status" value="2"/>
</dbReference>
<dbReference type="SUPFAM" id="SSF52047">
    <property type="entry name" value="RNI-like"/>
    <property type="match status" value="1"/>
</dbReference>
<dbReference type="Proteomes" id="UP001445335">
    <property type="component" value="Unassembled WGS sequence"/>
</dbReference>
<reference evidence="2 3" key="1">
    <citation type="journal article" date="2024" name="Nat. Commun.">
        <title>Phylogenomics reveals the evolutionary origins of lichenization in chlorophyte algae.</title>
        <authorList>
            <person name="Puginier C."/>
            <person name="Libourel C."/>
            <person name="Otte J."/>
            <person name="Skaloud P."/>
            <person name="Haon M."/>
            <person name="Grisel S."/>
            <person name="Petersen M."/>
            <person name="Berrin J.G."/>
            <person name="Delaux P.M."/>
            <person name="Dal Grande F."/>
            <person name="Keller J."/>
        </authorList>
    </citation>
    <scope>NUCLEOTIDE SEQUENCE [LARGE SCALE GENOMIC DNA]</scope>
    <source>
        <strain evidence="2 3">SAG 245.80</strain>
    </source>
</reference>
<comment type="caution">
    <text evidence="2">The sequence shown here is derived from an EMBL/GenBank/DDBJ whole genome shotgun (WGS) entry which is preliminary data.</text>
</comment>
<dbReference type="Gene3D" id="3.80.10.10">
    <property type="entry name" value="Ribonuclease Inhibitor"/>
    <property type="match status" value="1"/>
</dbReference>
<gene>
    <name evidence="2" type="ORF">WJX81_004167</name>
</gene>
<protein>
    <submittedName>
        <fullName evidence="2">Uncharacterized protein</fullName>
    </submittedName>
</protein>
<name>A0AAW1SAZ7_9CHLO</name>
<dbReference type="EMBL" id="JALJOU010000006">
    <property type="protein sequence ID" value="KAK9843464.1"/>
    <property type="molecule type" value="Genomic_DNA"/>
</dbReference>
<sequence>MRELDLGRASIGAPGALALADALRDNAALRALRLDGCRLGRAGGRALLAALPDAAGLALLALEGATFAPPDAEARVSEGAAAGFDAFAPGGARDLDLARPGDRAVAETLCRQARASLKSQRYFTLMKRDLSITVEDLRYVRG</sequence>
<evidence type="ECO:0000256" key="1">
    <source>
        <dbReference type="ARBA" id="ARBA00004430"/>
    </source>
</evidence>
<dbReference type="InterPro" id="IPR032675">
    <property type="entry name" value="LRR_dom_sf"/>
</dbReference>
<comment type="subcellular location">
    <subcellularLocation>
        <location evidence="1">Cytoplasm</location>
        <location evidence="1">Cytoskeleton</location>
        <location evidence="1">Cilium axoneme</location>
    </subcellularLocation>
</comment>
<dbReference type="AlphaFoldDB" id="A0AAW1SAZ7"/>
<accession>A0AAW1SAZ7</accession>
<evidence type="ECO:0000313" key="2">
    <source>
        <dbReference type="EMBL" id="KAK9843464.1"/>
    </source>
</evidence>
<organism evidence="2 3">
    <name type="scientific">Elliptochloris bilobata</name>
    <dbReference type="NCBI Taxonomy" id="381761"/>
    <lineage>
        <taxon>Eukaryota</taxon>
        <taxon>Viridiplantae</taxon>
        <taxon>Chlorophyta</taxon>
        <taxon>core chlorophytes</taxon>
        <taxon>Trebouxiophyceae</taxon>
        <taxon>Trebouxiophyceae incertae sedis</taxon>
        <taxon>Elliptochloris clade</taxon>
        <taxon>Elliptochloris</taxon>
    </lineage>
</organism>
<keyword evidence="3" id="KW-1185">Reference proteome</keyword>
<evidence type="ECO:0000313" key="3">
    <source>
        <dbReference type="Proteomes" id="UP001445335"/>
    </source>
</evidence>